<feature type="domain" description="Rieske-like [2Fe-2S]" evidence="3">
    <location>
        <begin position="7"/>
        <end position="110"/>
    </location>
</feature>
<keyword evidence="2" id="KW-0534">Nitrate assimilation</keyword>
<dbReference type="PANTHER" id="PTHR40562">
    <property type="match status" value="1"/>
</dbReference>
<dbReference type="InterPro" id="IPR036922">
    <property type="entry name" value="Rieske_2Fe-2S_sf"/>
</dbReference>
<dbReference type="PANTHER" id="PTHR40562:SF1">
    <property type="entry name" value="NITRITE REDUCTASE (NADH) SMALL SUBUNIT"/>
    <property type="match status" value="1"/>
</dbReference>
<evidence type="ECO:0000313" key="4">
    <source>
        <dbReference type="EMBL" id="KHT64548.1"/>
    </source>
</evidence>
<accession>A0A0B9G771</accession>
<sequence>MEQKQAEWYRVCHRDALIKNSGICVLWGHEQVAIFYCHRSDSLYAVENYDPIGEANVLSRGIMGSIGDEVVVASPLYKQHFSLQTGQCIEQPEVKLKTFAVRCQGEDVQLSL</sequence>
<evidence type="ECO:0000259" key="3">
    <source>
        <dbReference type="Pfam" id="PF13806"/>
    </source>
</evidence>
<dbReference type="CDD" id="cd03529">
    <property type="entry name" value="Rieske_NirD"/>
    <property type="match status" value="1"/>
</dbReference>
<evidence type="ECO:0000256" key="1">
    <source>
        <dbReference type="ARBA" id="ARBA00023002"/>
    </source>
</evidence>
<dbReference type="SUPFAM" id="SSF50022">
    <property type="entry name" value="ISP domain"/>
    <property type="match status" value="1"/>
</dbReference>
<comment type="caution">
    <text evidence="4">The sequence shown here is derived from an EMBL/GenBank/DDBJ whole genome shotgun (WGS) entry which is preliminary data.</text>
</comment>
<keyword evidence="1" id="KW-0560">Oxidoreductase</keyword>
<evidence type="ECO:0000256" key="2">
    <source>
        <dbReference type="ARBA" id="ARBA00023063"/>
    </source>
</evidence>
<dbReference type="AlphaFoldDB" id="A0A0B9G771"/>
<dbReference type="PROSITE" id="PS51300">
    <property type="entry name" value="NIRD"/>
    <property type="match status" value="1"/>
</dbReference>
<dbReference type="InterPro" id="IPR017881">
    <property type="entry name" value="NirD"/>
</dbReference>
<proteinExistence type="predicted"/>
<organism evidence="4 5">
    <name type="scientific">Photobacterium gaetbulicola</name>
    <dbReference type="NCBI Taxonomy" id="1295392"/>
    <lineage>
        <taxon>Bacteria</taxon>
        <taxon>Pseudomonadati</taxon>
        <taxon>Pseudomonadota</taxon>
        <taxon>Gammaproteobacteria</taxon>
        <taxon>Vibrionales</taxon>
        <taxon>Vibrionaceae</taxon>
        <taxon>Photobacterium</taxon>
    </lineage>
</organism>
<gene>
    <name evidence="4" type="ORF">RJ45_05850</name>
</gene>
<name>A0A0B9G771_9GAMM</name>
<protein>
    <submittedName>
        <fullName evidence="4">Nitrite reductase</fullName>
    </submittedName>
</protein>
<dbReference type="NCBIfam" id="TIGR02378">
    <property type="entry name" value="nirD_assim_sml"/>
    <property type="match status" value="1"/>
</dbReference>
<dbReference type="GO" id="GO:0042128">
    <property type="term" value="P:nitrate assimilation"/>
    <property type="evidence" value="ECO:0007669"/>
    <property type="project" value="UniProtKB-KW"/>
</dbReference>
<dbReference type="InterPro" id="IPR012748">
    <property type="entry name" value="Rieske-like_NirD"/>
</dbReference>
<dbReference type="RefSeq" id="WP_039459548.1">
    <property type="nucleotide sequence ID" value="NZ_JWLZ01000071.1"/>
</dbReference>
<dbReference type="Proteomes" id="UP000031278">
    <property type="component" value="Unassembled WGS sequence"/>
</dbReference>
<dbReference type="EMBL" id="JWLZ01000071">
    <property type="protein sequence ID" value="KHT64548.1"/>
    <property type="molecule type" value="Genomic_DNA"/>
</dbReference>
<dbReference type="Pfam" id="PF13806">
    <property type="entry name" value="Rieske_2"/>
    <property type="match status" value="1"/>
</dbReference>
<dbReference type="GO" id="GO:0051537">
    <property type="term" value="F:2 iron, 2 sulfur cluster binding"/>
    <property type="evidence" value="ECO:0007669"/>
    <property type="project" value="InterPro"/>
</dbReference>
<reference evidence="4 5" key="1">
    <citation type="submission" date="2014-12" db="EMBL/GenBank/DDBJ databases">
        <title>Genome sequencing of Photobacterium gaetbulicola AD005a.</title>
        <authorList>
            <person name="Adrian T.G.S."/>
            <person name="Chan K.G."/>
        </authorList>
    </citation>
    <scope>NUCLEOTIDE SEQUENCE [LARGE SCALE GENOMIC DNA]</scope>
    <source>
        <strain evidence="4 5">AD005a</strain>
    </source>
</reference>
<dbReference type="Gene3D" id="2.102.10.10">
    <property type="entry name" value="Rieske [2Fe-2S] iron-sulphur domain"/>
    <property type="match status" value="1"/>
</dbReference>
<evidence type="ECO:0000313" key="5">
    <source>
        <dbReference type="Proteomes" id="UP000031278"/>
    </source>
</evidence>
<dbReference type="GO" id="GO:0008942">
    <property type="term" value="F:nitrite reductase [NAD(P)H] activity"/>
    <property type="evidence" value="ECO:0007669"/>
    <property type="project" value="InterPro"/>
</dbReference>